<reference evidence="1" key="1">
    <citation type="journal article" date="2021" name="Nat. Commun.">
        <title>Genetic determinants of endophytism in the Arabidopsis root mycobiome.</title>
        <authorList>
            <person name="Mesny F."/>
            <person name="Miyauchi S."/>
            <person name="Thiergart T."/>
            <person name="Pickel B."/>
            <person name="Atanasova L."/>
            <person name="Karlsson M."/>
            <person name="Huettel B."/>
            <person name="Barry K.W."/>
            <person name="Haridas S."/>
            <person name="Chen C."/>
            <person name="Bauer D."/>
            <person name="Andreopoulos W."/>
            <person name="Pangilinan J."/>
            <person name="LaButti K."/>
            <person name="Riley R."/>
            <person name="Lipzen A."/>
            <person name="Clum A."/>
            <person name="Drula E."/>
            <person name="Henrissat B."/>
            <person name="Kohler A."/>
            <person name="Grigoriev I.V."/>
            <person name="Martin F.M."/>
            <person name="Hacquard S."/>
        </authorList>
    </citation>
    <scope>NUCLEOTIDE SEQUENCE</scope>
    <source>
        <strain evidence="1">MPI-CAGE-CH-0235</strain>
    </source>
</reference>
<proteinExistence type="predicted"/>
<comment type="caution">
    <text evidence="1">The sequence shown here is derived from an EMBL/GenBank/DDBJ whole genome shotgun (WGS) entry which is preliminary data.</text>
</comment>
<keyword evidence="2" id="KW-1185">Reference proteome</keyword>
<protein>
    <submittedName>
        <fullName evidence="1">Uncharacterized protein</fullName>
    </submittedName>
</protein>
<accession>A0A8K0WSQ2</accession>
<name>A0A8K0WSQ2_9HYPO</name>
<gene>
    <name evidence="1" type="ORF">B0I35DRAFT_250971</name>
</gene>
<organism evidence="1 2">
    <name type="scientific">Stachybotrys elegans</name>
    <dbReference type="NCBI Taxonomy" id="80388"/>
    <lineage>
        <taxon>Eukaryota</taxon>
        <taxon>Fungi</taxon>
        <taxon>Dikarya</taxon>
        <taxon>Ascomycota</taxon>
        <taxon>Pezizomycotina</taxon>
        <taxon>Sordariomycetes</taxon>
        <taxon>Hypocreomycetidae</taxon>
        <taxon>Hypocreales</taxon>
        <taxon>Stachybotryaceae</taxon>
        <taxon>Stachybotrys</taxon>
    </lineage>
</organism>
<dbReference type="EMBL" id="JAGPNK010000007">
    <property type="protein sequence ID" value="KAH7318747.1"/>
    <property type="molecule type" value="Genomic_DNA"/>
</dbReference>
<sequence length="233" mass="25657">MHALPPLCGKSRVFPLPSVSPTRLTHPLDFSPVRFLPNYGVVALVVSGRSFLVSARLTTSRNTRTVKATATRKQKVVDNLLPYRPDILFHLQALQASQHSWYVFFLPLSLLVYISDYRSISTPLLLILNRYWPAPPLSSSQRSLDKDARQSQEKHNLSLCQPVIQPASPSGSAQLASLSTLSIRESRSGTASYLTVHLLWPAALYGPPACLLACPLGRCSATVTRRPSQQPSS</sequence>
<dbReference type="AlphaFoldDB" id="A0A8K0WSQ2"/>
<dbReference type="Proteomes" id="UP000813444">
    <property type="component" value="Unassembled WGS sequence"/>
</dbReference>
<evidence type="ECO:0000313" key="1">
    <source>
        <dbReference type="EMBL" id="KAH7318747.1"/>
    </source>
</evidence>
<evidence type="ECO:0000313" key="2">
    <source>
        <dbReference type="Proteomes" id="UP000813444"/>
    </source>
</evidence>